<feature type="compositionally biased region" description="Low complexity" evidence="1">
    <location>
        <begin position="62"/>
        <end position="72"/>
    </location>
</feature>
<name>A0A6A4WBS5_AMPAM</name>
<proteinExistence type="predicted"/>
<organism evidence="3 4">
    <name type="scientific">Amphibalanus amphitrite</name>
    <name type="common">Striped barnacle</name>
    <name type="synonym">Balanus amphitrite</name>
    <dbReference type="NCBI Taxonomy" id="1232801"/>
    <lineage>
        <taxon>Eukaryota</taxon>
        <taxon>Metazoa</taxon>
        <taxon>Ecdysozoa</taxon>
        <taxon>Arthropoda</taxon>
        <taxon>Crustacea</taxon>
        <taxon>Multicrustacea</taxon>
        <taxon>Cirripedia</taxon>
        <taxon>Thoracica</taxon>
        <taxon>Thoracicalcarea</taxon>
        <taxon>Balanomorpha</taxon>
        <taxon>Balanoidea</taxon>
        <taxon>Balanidae</taxon>
        <taxon>Amphibalaninae</taxon>
        <taxon>Amphibalanus</taxon>
    </lineage>
</organism>
<reference evidence="3 4" key="1">
    <citation type="submission" date="2019-07" db="EMBL/GenBank/DDBJ databases">
        <title>Draft genome assembly of a fouling barnacle, Amphibalanus amphitrite (Darwin, 1854): The first reference genome for Thecostraca.</title>
        <authorList>
            <person name="Kim W."/>
        </authorList>
    </citation>
    <scope>NUCLEOTIDE SEQUENCE [LARGE SCALE GENOMIC DNA]</scope>
    <source>
        <strain evidence="3">SNU_AA5</strain>
        <tissue evidence="3">Soma without cirri and trophi</tissue>
    </source>
</reference>
<protein>
    <submittedName>
        <fullName evidence="3">Uncharacterized protein</fullName>
    </submittedName>
</protein>
<evidence type="ECO:0000256" key="1">
    <source>
        <dbReference type="SAM" id="MobiDB-lite"/>
    </source>
</evidence>
<dbReference type="AlphaFoldDB" id="A0A6A4WBS5"/>
<sequence length="178" mass="18549">MSHDEVKDGRSMGSILHLTLLLATVGLGSCATFQSSSASAGGPGGGGTAFTTSTRFNNRPASTTSFTTGTGQTFNSGGSFNSGVGNRGSFRPFQVPRVPSFNFNFRPIAFPRVPQFRPQTQFFGNNGVGSRFGGNRFGSGTSGFSTAGSNGFNSIDANGFFNRLSNQINRSFAANLNG</sequence>
<keyword evidence="2" id="KW-0732">Signal</keyword>
<comment type="caution">
    <text evidence="3">The sequence shown here is derived from an EMBL/GenBank/DDBJ whole genome shotgun (WGS) entry which is preliminary data.</text>
</comment>
<dbReference type="PROSITE" id="PS51257">
    <property type="entry name" value="PROKAR_LIPOPROTEIN"/>
    <property type="match status" value="1"/>
</dbReference>
<dbReference type="EMBL" id="VIIS01001272">
    <property type="protein sequence ID" value="KAF0300352.1"/>
    <property type="molecule type" value="Genomic_DNA"/>
</dbReference>
<evidence type="ECO:0000313" key="3">
    <source>
        <dbReference type="EMBL" id="KAF0300352.1"/>
    </source>
</evidence>
<dbReference type="Proteomes" id="UP000440578">
    <property type="component" value="Unassembled WGS sequence"/>
</dbReference>
<feature type="chain" id="PRO_5025491041" evidence="2">
    <location>
        <begin position="31"/>
        <end position="178"/>
    </location>
</feature>
<evidence type="ECO:0000256" key="2">
    <source>
        <dbReference type="SAM" id="SignalP"/>
    </source>
</evidence>
<keyword evidence="4" id="KW-1185">Reference proteome</keyword>
<feature type="signal peptide" evidence="2">
    <location>
        <begin position="1"/>
        <end position="30"/>
    </location>
</feature>
<accession>A0A6A4WBS5</accession>
<gene>
    <name evidence="3" type="ORF">FJT64_027109</name>
</gene>
<evidence type="ECO:0000313" key="4">
    <source>
        <dbReference type="Proteomes" id="UP000440578"/>
    </source>
</evidence>
<feature type="region of interest" description="Disordered" evidence="1">
    <location>
        <begin position="36"/>
        <end position="72"/>
    </location>
</feature>